<dbReference type="InParanoid" id="A0A1Z5RBT0"/>
<dbReference type="Gramene" id="OQU81223">
    <property type="protein sequence ID" value="OQU81223"/>
    <property type="gene ID" value="SORBI_3006G029850"/>
</dbReference>
<reference evidence="1" key="2">
    <citation type="submission" date="2017-02" db="EMBL/GenBank/DDBJ databases">
        <title>WGS assembly of Sorghum bicolor.</title>
        <authorList>
            <person name="Paterson A."/>
            <person name="Mullet J."/>
            <person name="Bowers J."/>
            <person name="Bruggmann R."/>
            <person name="Dubchak I."/>
            <person name="Grimwood J."/>
            <person name="Gundlach H."/>
            <person name="Haberer G."/>
            <person name="Hellsten U."/>
            <person name="Mitros T."/>
            <person name="Poliakov A."/>
            <person name="Schmutz J."/>
            <person name="Spannagl M."/>
            <person name="Tang H."/>
            <person name="Wang X."/>
            <person name="Wicker T."/>
            <person name="Bharti A."/>
            <person name="Chapman J."/>
            <person name="Feltus F."/>
            <person name="Gowik U."/>
            <person name="Grigoriev I."/>
            <person name="Lyons E."/>
            <person name="Maher C."/>
            <person name="Martis M."/>
            <person name="Narechania A."/>
            <person name="Otillar R."/>
            <person name="Penning B."/>
            <person name="Salamov A."/>
            <person name="Wang Y."/>
            <person name="Zhang L."/>
            <person name="Carpita N."/>
            <person name="Freeling M."/>
            <person name="Gingle A."/>
            <person name="Hash C."/>
            <person name="Keller B."/>
            <person name="Klein P."/>
            <person name="Kresovich S."/>
            <person name="Mccann M."/>
            <person name="Ming R."/>
            <person name="Peterson D."/>
            <person name="Rahman M."/>
            <person name="Ware D."/>
            <person name="Westhoff P."/>
            <person name="Mayer K."/>
            <person name="Messing J."/>
            <person name="Sims D."/>
            <person name="Jenkins J."/>
            <person name="Shu S."/>
            <person name="Rokhsar D."/>
        </authorList>
    </citation>
    <scope>NUCLEOTIDE SEQUENCE</scope>
</reference>
<dbReference type="Proteomes" id="UP000000768">
    <property type="component" value="Chromosome 6"/>
</dbReference>
<evidence type="ECO:0000313" key="2">
    <source>
        <dbReference type="Proteomes" id="UP000000768"/>
    </source>
</evidence>
<evidence type="ECO:0000313" key="1">
    <source>
        <dbReference type="EMBL" id="OQU81223.1"/>
    </source>
</evidence>
<proteinExistence type="predicted"/>
<dbReference type="AlphaFoldDB" id="A0A1Z5RBT0"/>
<dbReference type="EMBL" id="CM000765">
    <property type="protein sequence ID" value="OQU81223.1"/>
    <property type="molecule type" value="Genomic_DNA"/>
</dbReference>
<dbReference type="EMBL" id="CM000765">
    <property type="protein sequence ID" value="OQU81224.1"/>
    <property type="molecule type" value="Genomic_DNA"/>
</dbReference>
<sequence length="77" mass="8915">MIYDMIFKDQIKLQEVYHRDGACEFLHAESSNYGQDLLSCSTLPTSLSWKCYARQTLLGEGEQEYTKATEQWKAIVC</sequence>
<accession>A0A1Z5RBT0</accession>
<dbReference type="Gramene" id="OQU81224">
    <property type="protein sequence ID" value="OQU81224"/>
    <property type="gene ID" value="SORBI_3006G029850"/>
</dbReference>
<name>A0A1Z5RBT0_SORBI</name>
<organism evidence="1 2">
    <name type="scientific">Sorghum bicolor</name>
    <name type="common">Sorghum</name>
    <name type="synonym">Sorghum vulgare</name>
    <dbReference type="NCBI Taxonomy" id="4558"/>
    <lineage>
        <taxon>Eukaryota</taxon>
        <taxon>Viridiplantae</taxon>
        <taxon>Streptophyta</taxon>
        <taxon>Embryophyta</taxon>
        <taxon>Tracheophyta</taxon>
        <taxon>Spermatophyta</taxon>
        <taxon>Magnoliopsida</taxon>
        <taxon>Liliopsida</taxon>
        <taxon>Poales</taxon>
        <taxon>Poaceae</taxon>
        <taxon>PACMAD clade</taxon>
        <taxon>Panicoideae</taxon>
        <taxon>Andropogonodae</taxon>
        <taxon>Andropogoneae</taxon>
        <taxon>Sorghinae</taxon>
        <taxon>Sorghum</taxon>
    </lineage>
</organism>
<gene>
    <name evidence="1" type="ORF">SORBI_3006G029850</name>
</gene>
<reference evidence="2" key="3">
    <citation type="journal article" date="2018" name="Plant J.">
        <title>The Sorghum bicolor reference genome: improved assembly, gene annotations, a transcriptome atlas, and signatures of genome organization.</title>
        <authorList>
            <person name="McCormick R.F."/>
            <person name="Truong S.K."/>
            <person name="Sreedasyam A."/>
            <person name="Jenkins J."/>
            <person name="Shu S."/>
            <person name="Sims D."/>
            <person name="Kennedy M."/>
            <person name="Amirebrahimi M."/>
            <person name="Weers B.D."/>
            <person name="McKinley B."/>
            <person name="Mattison A."/>
            <person name="Morishige D.T."/>
            <person name="Grimwood J."/>
            <person name="Schmutz J."/>
            <person name="Mullet J.E."/>
        </authorList>
    </citation>
    <scope>NUCLEOTIDE SEQUENCE [LARGE SCALE GENOMIC DNA]</scope>
    <source>
        <strain evidence="2">cv. BTx623</strain>
    </source>
</reference>
<protein>
    <submittedName>
        <fullName evidence="1">Uncharacterized protein</fullName>
    </submittedName>
</protein>
<reference evidence="1 2" key="1">
    <citation type="journal article" date="2009" name="Nature">
        <title>The Sorghum bicolor genome and the diversification of grasses.</title>
        <authorList>
            <person name="Paterson A.H."/>
            <person name="Bowers J.E."/>
            <person name="Bruggmann R."/>
            <person name="Dubchak I."/>
            <person name="Grimwood J."/>
            <person name="Gundlach H."/>
            <person name="Haberer G."/>
            <person name="Hellsten U."/>
            <person name="Mitros T."/>
            <person name="Poliakov A."/>
            <person name="Schmutz J."/>
            <person name="Spannagl M."/>
            <person name="Tang H."/>
            <person name="Wang X."/>
            <person name="Wicker T."/>
            <person name="Bharti A.K."/>
            <person name="Chapman J."/>
            <person name="Feltus F.A."/>
            <person name="Gowik U."/>
            <person name="Grigoriev I.V."/>
            <person name="Lyons E."/>
            <person name="Maher C.A."/>
            <person name="Martis M."/>
            <person name="Narechania A."/>
            <person name="Otillar R.P."/>
            <person name="Penning B.W."/>
            <person name="Salamov A.A."/>
            <person name="Wang Y."/>
            <person name="Zhang L."/>
            <person name="Carpita N.C."/>
            <person name="Freeling M."/>
            <person name="Gingle A.R."/>
            <person name="Hash C.T."/>
            <person name="Keller B."/>
            <person name="Klein P."/>
            <person name="Kresovich S."/>
            <person name="McCann M.C."/>
            <person name="Ming R."/>
            <person name="Peterson D.G."/>
            <person name="Mehboob-ur-Rahman"/>
            <person name="Ware D."/>
            <person name="Westhoff P."/>
            <person name="Mayer K.F."/>
            <person name="Messing J."/>
            <person name="Rokhsar D.S."/>
        </authorList>
    </citation>
    <scope>NUCLEOTIDE SEQUENCE [LARGE SCALE GENOMIC DNA]</scope>
    <source>
        <strain evidence="2">cv. BTx623</strain>
    </source>
</reference>
<keyword evidence="2" id="KW-1185">Reference proteome</keyword>